<dbReference type="InterPro" id="IPR044665">
    <property type="entry name" value="E_coli_cyclophilin_A-like"/>
</dbReference>
<reference evidence="6 7" key="1">
    <citation type="submission" date="2021-08" db="EMBL/GenBank/DDBJ databases">
        <authorList>
            <person name="Tuo L."/>
        </authorList>
    </citation>
    <scope>NUCLEOTIDE SEQUENCE [LARGE SCALE GENOMIC DNA]</scope>
    <source>
        <strain evidence="6 7">JCM 31229</strain>
    </source>
</reference>
<proteinExistence type="predicted"/>
<evidence type="ECO:0000259" key="5">
    <source>
        <dbReference type="PROSITE" id="PS50072"/>
    </source>
</evidence>
<keyword evidence="2" id="KW-0697">Rotamase</keyword>
<feature type="domain" description="PPIase cyclophilin-type" evidence="5">
    <location>
        <begin position="33"/>
        <end position="195"/>
    </location>
</feature>
<gene>
    <name evidence="6" type="ORF">K7G82_27105</name>
</gene>
<dbReference type="PANTHER" id="PTHR43246">
    <property type="entry name" value="PEPTIDYL-PROLYL CIS-TRANS ISOMERASE CYP38, CHLOROPLASTIC"/>
    <property type="match status" value="1"/>
</dbReference>
<evidence type="ECO:0000313" key="6">
    <source>
        <dbReference type="EMBL" id="MBY8825999.1"/>
    </source>
</evidence>
<dbReference type="CDD" id="cd00317">
    <property type="entry name" value="cyclophilin"/>
    <property type="match status" value="1"/>
</dbReference>
<dbReference type="Proteomes" id="UP000706039">
    <property type="component" value="Unassembled WGS sequence"/>
</dbReference>
<keyword evidence="3 6" id="KW-0413">Isomerase</keyword>
<keyword evidence="4" id="KW-0732">Signal</keyword>
<evidence type="ECO:0000256" key="2">
    <source>
        <dbReference type="ARBA" id="ARBA00023110"/>
    </source>
</evidence>
<sequence length="197" mass="21179">MSGLFRVLIGLLLALSAFPANAAGPATARVRIETSLGAIVVEVDLKRAPVTSANFLAYAEEKRFDGTTFYRAARNKGDPTRGLIQGGIDSKVRKARWPIDHEPTSKTGLRHVDGTLSMARNAPGSAMGDFFITIGPSAYLDARDGSPGYAAFGRVVSGMAIVHRILALPTWPGGRSITTKGQHIKQPIRIISVRRIR</sequence>
<accession>A0ABS7PXB4</accession>
<organism evidence="6 7">
    <name type="scientific">Sphingomonas colocasiae</name>
    <dbReference type="NCBI Taxonomy" id="1848973"/>
    <lineage>
        <taxon>Bacteria</taxon>
        <taxon>Pseudomonadati</taxon>
        <taxon>Pseudomonadota</taxon>
        <taxon>Alphaproteobacteria</taxon>
        <taxon>Sphingomonadales</taxon>
        <taxon>Sphingomonadaceae</taxon>
        <taxon>Sphingomonas</taxon>
    </lineage>
</organism>
<dbReference type="EC" id="5.2.1.8" evidence="1"/>
<dbReference type="PROSITE" id="PS50072">
    <property type="entry name" value="CSA_PPIASE_2"/>
    <property type="match status" value="1"/>
</dbReference>
<dbReference type="EMBL" id="JAINVV010000014">
    <property type="protein sequence ID" value="MBY8825999.1"/>
    <property type="molecule type" value="Genomic_DNA"/>
</dbReference>
<keyword evidence="7" id="KW-1185">Reference proteome</keyword>
<dbReference type="Pfam" id="PF00160">
    <property type="entry name" value="Pro_isomerase"/>
    <property type="match status" value="1"/>
</dbReference>
<protein>
    <recommendedName>
        <fullName evidence="1">peptidylprolyl isomerase</fullName>
        <ecNumber evidence="1">5.2.1.8</ecNumber>
    </recommendedName>
</protein>
<name>A0ABS7PXB4_9SPHN</name>
<evidence type="ECO:0000313" key="7">
    <source>
        <dbReference type="Proteomes" id="UP000706039"/>
    </source>
</evidence>
<evidence type="ECO:0000256" key="4">
    <source>
        <dbReference type="SAM" id="SignalP"/>
    </source>
</evidence>
<comment type="caution">
    <text evidence="6">The sequence shown here is derived from an EMBL/GenBank/DDBJ whole genome shotgun (WGS) entry which is preliminary data.</text>
</comment>
<dbReference type="Gene3D" id="2.40.100.10">
    <property type="entry name" value="Cyclophilin-like"/>
    <property type="match status" value="1"/>
</dbReference>
<dbReference type="InterPro" id="IPR029000">
    <property type="entry name" value="Cyclophilin-like_dom_sf"/>
</dbReference>
<dbReference type="SUPFAM" id="SSF50891">
    <property type="entry name" value="Cyclophilin-like"/>
    <property type="match status" value="1"/>
</dbReference>
<evidence type="ECO:0000256" key="1">
    <source>
        <dbReference type="ARBA" id="ARBA00013194"/>
    </source>
</evidence>
<dbReference type="InterPro" id="IPR002130">
    <property type="entry name" value="Cyclophilin-type_PPIase_dom"/>
</dbReference>
<feature type="signal peptide" evidence="4">
    <location>
        <begin position="1"/>
        <end position="22"/>
    </location>
</feature>
<evidence type="ECO:0000256" key="3">
    <source>
        <dbReference type="ARBA" id="ARBA00023235"/>
    </source>
</evidence>
<feature type="chain" id="PRO_5045837055" description="peptidylprolyl isomerase" evidence="4">
    <location>
        <begin position="23"/>
        <end position="197"/>
    </location>
</feature>
<dbReference type="RefSeq" id="WP_222993228.1">
    <property type="nucleotide sequence ID" value="NZ_JAINVV010000014.1"/>
</dbReference>
<dbReference type="GO" id="GO:0016853">
    <property type="term" value="F:isomerase activity"/>
    <property type="evidence" value="ECO:0007669"/>
    <property type="project" value="UniProtKB-KW"/>
</dbReference>